<keyword evidence="3" id="KW-1185">Reference proteome</keyword>
<dbReference type="Gene3D" id="3.10.450.50">
    <property type="match status" value="1"/>
</dbReference>
<dbReference type="InterPro" id="IPR032710">
    <property type="entry name" value="NTF2-like_dom_sf"/>
</dbReference>
<proteinExistence type="predicted"/>
<protein>
    <submittedName>
        <fullName evidence="2">Nuclear transport factor 2 family protein</fullName>
    </submittedName>
</protein>
<feature type="domain" description="SnoaL-like" evidence="1">
    <location>
        <begin position="8"/>
        <end position="110"/>
    </location>
</feature>
<sequence>MKLAGLIEFYETLSPDSVGRCADFYGDDACFKDPFNEVRGVAAIERIFRHMFTQLQAPRFIVTRTLAGAGEAMLAWELHYRTRGWGSSKEEVIRGMSHLVFRPDGRVASHRDYWDAAEELYQKLPGIGALMRLLRRHLAA</sequence>
<accession>A0ABT2DE51</accession>
<dbReference type="RefSeq" id="WP_258823210.1">
    <property type="nucleotide sequence ID" value="NZ_JANUHB010000003.1"/>
</dbReference>
<gene>
    <name evidence="2" type="ORF">NX774_15905</name>
</gene>
<dbReference type="Proteomes" id="UP001206126">
    <property type="component" value="Unassembled WGS sequence"/>
</dbReference>
<evidence type="ECO:0000259" key="1">
    <source>
        <dbReference type="Pfam" id="PF12680"/>
    </source>
</evidence>
<reference evidence="2 3" key="1">
    <citation type="submission" date="2022-08" db="EMBL/GenBank/DDBJ databases">
        <title>Reclassification of Massilia species as members of the genera Telluria, Duganella, Pseudoduganella, Mokoshia gen. nov. and Zemynaea gen. nov. using orthogonal and non-orthogonal genome-based approaches.</title>
        <authorList>
            <person name="Bowman J.P."/>
        </authorList>
    </citation>
    <scope>NUCLEOTIDE SEQUENCE [LARGE SCALE GENOMIC DNA]</scope>
    <source>
        <strain evidence="2 3">JCM 31605</strain>
    </source>
</reference>
<dbReference type="Pfam" id="PF12680">
    <property type="entry name" value="SnoaL_2"/>
    <property type="match status" value="1"/>
</dbReference>
<evidence type="ECO:0000313" key="3">
    <source>
        <dbReference type="Proteomes" id="UP001206126"/>
    </source>
</evidence>
<dbReference type="EMBL" id="JANUHB010000003">
    <property type="protein sequence ID" value="MCS0809408.1"/>
    <property type="molecule type" value="Genomic_DNA"/>
</dbReference>
<organism evidence="2 3">
    <name type="scientific">Massilia agilis</name>
    <dbReference type="NCBI Taxonomy" id="1811226"/>
    <lineage>
        <taxon>Bacteria</taxon>
        <taxon>Pseudomonadati</taxon>
        <taxon>Pseudomonadota</taxon>
        <taxon>Betaproteobacteria</taxon>
        <taxon>Burkholderiales</taxon>
        <taxon>Oxalobacteraceae</taxon>
        <taxon>Telluria group</taxon>
        <taxon>Massilia</taxon>
    </lineage>
</organism>
<dbReference type="InterPro" id="IPR037401">
    <property type="entry name" value="SnoaL-like"/>
</dbReference>
<evidence type="ECO:0000313" key="2">
    <source>
        <dbReference type="EMBL" id="MCS0809408.1"/>
    </source>
</evidence>
<dbReference type="SUPFAM" id="SSF54427">
    <property type="entry name" value="NTF2-like"/>
    <property type="match status" value="1"/>
</dbReference>
<name>A0ABT2DE51_9BURK</name>
<comment type="caution">
    <text evidence="2">The sequence shown here is derived from an EMBL/GenBank/DDBJ whole genome shotgun (WGS) entry which is preliminary data.</text>
</comment>